<dbReference type="SUPFAM" id="SSF158452">
    <property type="entry name" value="YqcC-like"/>
    <property type="match status" value="1"/>
</dbReference>
<evidence type="ECO:0000313" key="2">
    <source>
        <dbReference type="EMBL" id="NKI19361.1"/>
    </source>
</evidence>
<keyword evidence="3" id="KW-1185">Reference proteome</keyword>
<dbReference type="InterPro" id="IPR007384">
    <property type="entry name" value="UCP006257"/>
</dbReference>
<dbReference type="InterPro" id="IPR036814">
    <property type="entry name" value="YqcC-like_sf"/>
</dbReference>
<protein>
    <submittedName>
        <fullName evidence="2">YqcC family protein</fullName>
    </submittedName>
</protein>
<reference evidence="2 3" key="1">
    <citation type="submission" date="2020-04" db="EMBL/GenBank/DDBJ databases">
        <authorList>
            <person name="Yoon J."/>
        </authorList>
    </citation>
    <scope>NUCLEOTIDE SEQUENCE [LARGE SCALE GENOMIC DNA]</scope>
    <source>
        <strain evidence="2 3">KMU-166</strain>
    </source>
</reference>
<dbReference type="InterPro" id="IPR023376">
    <property type="entry name" value="YqcC-like_dom"/>
</dbReference>
<dbReference type="Gene3D" id="1.20.1440.40">
    <property type="entry name" value="YqcC-like"/>
    <property type="match status" value="1"/>
</dbReference>
<name>A0ABX1GK67_9GAMM</name>
<gene>
    <name evidence="2" type="ORF">HCU74_18295</name>
</gene>
<evidence type="ECO:0000259" key="1">
    <source>
        <dbReference type="Pfam" id="PF04287"/>
    </source>
</evidence>
<dbReference type="Pfam" id="PF04287">
    <property type="entry name" value="DUF446"/>
    <property type="match status" value="1"/>
</dbReference>
<dbReference type="Proteomes" id="UP000765845">
    <property type="component" value="Unassembled WGS sequence"/>
</dbReference>
<accession>A0ABX1GK67</accession>
<dbReference type="EMBL" id="JAAWWK010000007">
    <property type="protein sequence ID" value="NKI19361.1"/>
    <property type="molecule type" value="Genomic_DNA"/>
</dbReference>
<dbReference type="PIRSF" id="PIRSF006257">
    <property type="entry name" value="UCP006257"/>
    <property type="match status" value="1"/>
</dbReference>
<feature type="domain" description="YqcC-like" evidence="1">
    <location>
        <begin position="7"/>
        <end position="102"/>
    </location>
</feature>
<evidence type="ECO:0000313" key="3">
    <source>
        <dbReference type="Proteomes" id="UP000765845"/>
    </source>
</evidence>
<dbReference type="PANTHER" id="PTHR39586">
    <property type="entry name" value="CYTOPLASMIC PROTEIN-RELATED"/>
    <property type="match status" value="1"/>
</dbReference>
<comment type="caution">
    <text evidence="2">The sequence shown here is derived from an EMBL/GenBank/DDBJ whole genome shotgun (WGS) entry which is preliminary data.</text>
</comment>
<organism evidence="2 3">
    <name type="scientific">Spongiibacter thalassae</name>
    <dbReference type="NCBI Taxonomy" id="2721624"/>
    <lineage>
        <taxon>Bacteria</taxon>
        <taxon>Pseudomonadati</taxon>
        <taxon>Pseudomonadota</taxon>
        <taxon>Gammaproteobacteria</taxon>
        <taxon>Cellvibrionales</taxon>
        <taxon>Spongiibacteraceae</taxon>
        <taxon>Spongiibacter</taxon>
    </lineage>
</organism>
<sequence>MSRYHDIAATLIDIECELRSLGQWDKVAPPPEALRSEQPFAVDTLSFSQWLQFVFIPRIRYLLDSDSELPSACAIAPMAEEMYRGLSLPIADLLSALEKIDGLISEP</sequence>
<dbReference type="RefSeq" id="WP_168451879.1">
    <property type="nucleotide sequence ID" value="NZ_JAAWWK010000007.1"/>
</dbReference>
<dbReference type="PANTHER" id="PTHR39586:SF1">
    <property type="entry name" value="CYTOPLASMIC PROTEIN"/>
    <property type="match status" value="1"/>
</dbReference>
<proteinExistence type="predicted"/>